<name>A0A496FBI2_HELPX</name>
<evidence type="ECO:0000313" key="2">
    <source>
        <dbReference type="Proteomes" id="UP000272192"/>
    </source>
</evidence>
<evidence type="ECO:0000313" key="1">
    <source>
        <dbReference type="EMBL" id="RKU91456.1"/>
    </source>
</evidence>
<dbReference type="EMBL" id="QELB01000140">
    <property type="protein sequence ID" value="RKU91456.1"/>
    <property type="molecule type" value="Genomic_DNA"/>
</dbReference>
<dbReference type="RefSeq" id="WP_120808077.1">
    <property type="nucleotide sequence ID" value="NZ_QDJP01000001.1"/>
</dbReference>
<reference evidence="1 2" key="1">
    <citation type="submission" date="2018-04" db="EMBL/GenBank/DDBJ databases">
        <title>Complete genome sequences of Helicobacter pylori.</title>
        <authorList>
            <person name="Palau M."/>
            <person name="Minana-Galbis D."/>
        </authorList>
    </citation>
    <scope>NUCLEOTIDE SEQUENCE [LARGE SCALE GENOMIC DNA]</scope>
    <source>
        <strain evidence="1 2">B518</strain>
    </source>
</reference>
<protein>
    <submittedName>
        <fullName evidence="1">Uncharacterized protein</fullName>
    </submittedName>
</protein>
<gene>
    <name evidence="1" type="ORF">DB721_08840</name>
</gene>
<dbReference type="Proteomes" id="UP000272192">
    <property type="component" value="Unassembled WGS sequence"/>
</dbReference>
<organism evidence="1 2">
    <name type="scientific">Helicobacter pylori</name>
    <name type="common">Campylobacter pylori</name>
    <dbReference type="NCBI Taxonomy" id="210"/>
    <lineage>
        <taxon>Bacteria</taxon>
        <taxon>Pseudomonadati</taxon>
        <taxon>Campylobacterota</taxon>
        <taxon>Epsilonproteobacteria</taxon>
        <taxon>Campylobacterales</taxon>
        <taxon>Helicobacteraceae</taxon>
        <taxon>Helicobacter</taxon>
    </lineage>
</organism>
<proteinExistence type="predicted"/>
<dbReference type="AlphaFoldDB" id="A0A496FBI2"/>
<accession>A0A496FBI2</accession>
<comment type="caution">
    <text evidence="1">The sequence shown here is derived from an EMBL/GenBank/DDBJ whole genome shotgun (WGS) entry which is preliminary data.</text>
</comment>
<sequence>MVVGRKLGDYLDCKDFLFYNDYEEWSDGEAFYNFIFPDCENKGEKNKNFSKPNAVFLYKDLKTTLNDTDKPALKRRIMLKDTWGDDYAEFVLENDLTLCSGLSYRGRHNDLAHAQQMNALIFDLDGVGLKEITAFFEVVKFCEKKQDTYFWPIPRPTFIVLSGMGLHVYYVFDKPIDLFPNIKVQLKAYKYALTFNIWRYKETSKEKETQYQSINQSFRMVGSINEKHGNKIIAFKTGDRVSLEYMNQFVKEDKRVDILKRFRPSKHTLAEAKLKFPEWYERVIIQGQTSERRKKWCIKRDVYEWWKKRCKEPKGGHRYFFMMCMAIYAYKCDVSKQELEKDIWEVFEELKKIPHTNPLIKRDIYSALESYDKGLACFKIKDIEILTALRIDRNRRNYQTQENHLEIARAIRDVKQSRQGKTWNNKDGRPKNSGTKQLLIQEWRIQNPQGKKIACHRELGLSRPTIDKWWD</sequence>